<reference evidence="2" key="2">
    <citation type="submission" date="2020-10" db="UniProtKB">
        <authorList>
            <consortium name="WormBaseParasite"/>
        </authorList>
    </citation>
    <scope>IDENTIFICATION</scope>
</reference>
<protein>
    <submittedName>
        <fullName evidence="2">Transposase</fullName>
    </submittedName>
</protein>
<dbReference type="WBParaSite" id="Pan_g1235.t1">
    <property type="protein sequence ID" value="Pan_g1235.t1"/>
    <property type="gene ID" value="Pan_g1235"/>
</dbReference>
<organism evidence="1 2">
    <name type="scientific">Panagrellus redivivus</name>
    <name type="common">Microworm</name>
    <dbReference type="NCBI Taxonomy" id="6233"/>
    <lineage>
        <taxon>Eukaryota</taxon>
        <taxon>Metazoa</taxon>
        <taxon>Ecdysozoa</taxon>
        <taxon>Nematoda</taxon>
        <taxon>Chromadorea</taxon>
        <taxon>Rhabditida</taxon>
        <taxon>Tylenchina</taxon>
        <taxon>Panagrolaimomorpha</taxon>
        <taxon>Panagrolaimoidea</taxon>
        <taxon>Panagrolaimidae</taxon>
        <taxon>Panagrellus</taxon>
    </lineage>
</organism>
<name>A0A7E4USL9_PANRE</name>
<keyword evidence="1" id="KW-1185">Reference proteome</keyword>
<evidence type="ECO:0000313" key="1">
    <source>
        <dbReference type="Proteomes" id="UP000492821"/>
    </source>
</evidence>
<evidence type="ECO:0000313" key="2">
    <source>
        <dbReference type="WBParaSite" id="Pan_g1235.t1"/>
    </source>
</evidence>
<accession>A0A7E4USL9</accession>
<dbReference type="Proteomes" id="UP000492821">
    <property type="component" value="Unassembled WGS sequence"/>
</dbReference>
<dbReference type="AlphaFoldDB" id="A0A7E4USL9"/>
<proteinExistence type="predicted"/>
<reference evidence="1" key="1">
    <citation type="journal article" date="2013" name="Genetics">
        <title>The draft genome and transcriptome of Panagrellus redivivus are shaped by the harsh demands of a free-living lifestyle.</title>
        <authorList>
            <person name="Srinivasan J."/>
            <person name="Dillman A.R."/>
            <person name="Macchietto M.G."/>
            <person name="Heikkinen L."/>
            <person name="Lakso M."/>
            <person name="Fracchia K.M."/>
            <person name="Antoshechkin I."/>
            <person name="Mortazavi A."/>
            <person name="Wong G."/>
            <person name="Sternberg P.W."/>
        </authorList>
    </citation>
    <scope>NUCLEOTIDE SEQUENCE [LARGE SCALE GENOMIC DNA]</scope>
    <source>
        <strain evidence="1">MT8872</strain>
    </source>
</reference>
<sequence length="125" mass="14188">MFSLFLASTLVRTALKIVPAARGSIKGRHRISDPSVYRRITAMHRVLMLLALFAAEAILEDYAHSTPYSRRIFYLYQNRGILPDIGIKNGWNIGVAQFLMRTNASKWDSGDVNHGQHESRWSTTP</sequence>